<sequence length="130" mass="14656">MHASTTVGQPSPAIKSESPEAKDPLFYDGDSETDIEFFAHRGPAGPGMLVNLDPQIHRADIERFVQFGFDEQVNRLAIRSGFQVETVQDIYKQVTCFKRLKQVIKAMRASALDRAKAEIEAQEREDLYAQ</sequence>
<dbReference type="OrthoDB" id="2684004at2759"/>
<dbReference type="HOGENOM" id="CLU_1939526_0_0_1"/>
<dbReference type="AlphaFoldDB" id="A0A0D0AIK1"/>
<organism evidence="2 3">
    <name type="scientific">Suillus luteus UH-Slu-Lm8-n1</name>
    <dbReference type="NCBI Taxonomy" id="930992"/>
    <lineage>
        <taxon>Eukaryota</taxon>
        <taxon>Fungi</taxon>
        <taxon>Dikarya</taxon>
        <taxon>Basidiomycota</taxon>
        <taxon>Agaricomycotina</taxon>
        <taxon>Agaricomycetes</taxon>
        <taxon>Agaricomycetidae</taxon>
        <taxon>Boletales</taxon>
        <taxon>Suillineae</taxon>
        <taxon>Suillaceae</taxon>
        <taxon>Suillus</taxon>
    </lineage>
</organism>
<evidence type="ECO:0000256" key="1">
    <source>
        <dbReference type="SAM" id="MobiDB-lite"/>
    </source>
</evidence>
<name>A0A0D0AIK1_9AGAM</name>
<protein>
    <submittedName>
        <fullName evidence="2">Uncharacterized protein</fullName>
    </submittedName>
</protein>
<proteinExistence type="predicted"/>
<feature type="region of interest" description="Disordered" evidence="1">
    <location>
        <begin position="1"/>
        <end position="25"/>
    </location>
</feature>
<reference evidence="3" key="2">
    <citation type="submission" date="2015-01" db="EMBL/GenBank/DDBJ databases">
        <title>Evolutionary Origins and Diversification of the Mycorrhizal Mutualists.</title>
        <authorList>
            <consortium name="DOE Joint Genome Institute"/>
            <consortium name="Mycorrhizal Genomics Consortium"/>
            <person name="Kohler A."/>
            <person name="Kuo A."/>
            <person name="Nagy L.G."/>
            <person name="Floudas D."/>
            <person name="Copeland A."/>
            <person name="Barry K.W."/>
            <person name="Cichocki N."/>
            <person name="Veneault-Fourrey C."/>
            <person name="LaButti K."/>
            <person name="Lindquist E.A."/>
            <person name="Lipzen A."/>
            <person name="Lundell T."/>
            <person name="Morin E."/>
            <person name="Murat C."/>
            <person name="Riley R."/>
            <person name="Ohm R."/>
            <person name="Sun H."/>
            <person name="Tunlid A."/>
            <person name="Henrissat B."/>
            <person name="Grigoriev I.V."/>
            <person name="Hibbett D.S."/>
            <person name="Martin F."/>
        </authorList>
    </citation>
    <scope>NUCLEOTIDE SEQUENCE [LARGE SCALE GENOMIC DNA]</scope>
    <source>
        <strain evidence="3">UH-Slu-Lm8-n1</strain>
    </source>
</reference>
<reference evidence="2 3" key="1">
    <citation type="submission" date="2014-04" db="EMBL/GenBank/DDBJ databases">
        <authorList>
            <consortium name="DOE Joint Genome Institute"/>
            <person name="Kuo A."/>
            <person name="Ruytinx J."/>
            <person name="Rineau F."/>
            <person name="Colpaert J."/>
            <person name="Kohler A."/>
            <person name="Nagy L.G."/>
            <person name="Floudas D."/>
            <person name="Copeland A."/>
            <person name="Barry K.W."/>
            <person name="Cichocki N."/>
            <person name="Veneault-Fourrey C."/>
            <person name="LaButti K."/>
            <person name="Lindquist E.A."/>
            <person name="Lipzen A."/>
            <person name="Lundell T."/>
            <person name="Morin E."/>
            <person name="Murat C."/>
            <person name="Sun H."/>
            <person name="Tunlid A."/>
            <person name="Henrissat B."/>
            <person name="Grigoriev I.V."/>
            <person name="Hibbett D.S."/>
            <person name="Martin F."/>
            <person name="Nordberg H.P."/>
            <person name="Cantor M.N."/>
            <person name="Hua S.X."/>
        </authorList>
    </citation>
    <scope>NUCLEOTIDE SEQUENCE [LARGE SCALE GENOMIC DNA]</scope>
    <source>
        <strain evidence="2 3">UH-Slu-Lm8-n1</strain>
    </source>
</reference>
<keyword evidence="3" id="KW-1185">Reference proteome</keyword>
<dbReference type="EMBL" id="KN836600">
    <property type="protein sequence ID" value="KIK31838.1"/>
    <property type="molecule type" value="Genomic_DNA"/>
</dbReference>
<evidence type="ECO:0000313" key="3">
    <source>
        <dbReference type="Proteomes" id="UP000054485"/>
    </source>
</evidence>
<dbReference type="Proteomes" id="UP000054485">
    <property type="component" value="Unassembled WGS sequence"/>
</dbReference>
<dbReference type="InParanoid" id="A0A0D0AIK1"/>
<evidence type="ECO:0000313" key="2">
    <source>
        <dbReference type="EMBL" id="KIK31838.1"/>
    </source>
</evidence>
<gene>
    <name evidence="2" type="ORF">CY34DRAFT_19517</name>
</gene>
<accession>A0A0D0AIK1</accession>